<protein>
    <recommendedName>
        <fullName evidence="2">Calcineurin-like phosphoesterase domain-containing protein</fullName>
    </recommendedName>
</protein>
<organism evidence="3 4">
    <name type="scientific">Silvanigrella aquatica</name>
    <dbReference type="NCBI Taxonomy" id="1915309"/>
    <lineage>
        <taxon>Bacteria</taxon>
        <taxon>Pseudomonadati</taxon>
        <taxon>Bdellovibrionota</taxon>
        <taxon>Oligoflexia</taxon>
        <taxon>Silvanigrellales</taxon>
        <taxon>Silvanigrellaceae</taxon>
        <taxon>Silvanigrella</taxon>
    </lineage>
</organism>
<dbReference type="GO" id="GO:0016787">
    <property type="term" value="F:hydrolase activity"/>
    <property type="evidence" value="ECO:0007669"/>
    <property type="project" value="InterPro"/>
</dbReference>
<evidence type="ECO:0000313" key="4">
    <source>
        <dbReference type="Proteomes" id="UP000184731"/>
    </source>
</evidence>
<dbReference type="CDD" id="cd07385">
    <property type="entry name" value="MPP_YkuE_C"/>
    <property type="match status" value="1"/>
</dbReference>
<dbReference type="Proteomes" id="UP000184731">
    <property type="component" value="Chromosome"/>
</dbReference>
<dbReference type="RefSeq" id="WP_148697001.1">
    <property type="nucleotide sequence ID" value="NZ_CP017834.1"/>
</dbReference>
<dbReference type="EMBL" id="CP017834">
    <property type="protein sequence ID" value="APJ03270.1"/>
    <property type="molecule type" value="Genomic_DNA"/>
</dbReference>
<keyword evidence="1" id="KW-1133">Transmembrane helix</keyword>
<sequence length="385" mass="44510">MFLKMLFSISVALFVTLIGHYYLYLRLVDPIFGKSTLWITIFICLWSITFFGFIILRIVPHFLRKIFELIMFIWMGVAFLFTIVCLLTSPINMYLKATHQSTIHLCFFVIFSGTILTLYAMYLALKRPEVIHTHIKVKSILPNNIKNLKFVVLSDIHVSGLIGKKRMKYLAETVNSLNPDIIFITGDLMDGSLNQLKKEIAPLGDLYAKYGIFYITGNHEYYSGPQNWKHHFADKFKWKVISNSSQTVTIDNIAINILGIEDRHWLSYEKIPRKLDKRLQQAVNHLNFNGAPKEEALNILLAHQPKDARLLAHFPFIDLQISGHTHGGQIWPLQYIVKKDQKYVKGLYQINSNQQIYVNQGTGFWGPPMRLGTNCEITLMTFFSK</sequence>
<feature type="transmembrane region" description="Helical" evidence="1">
    <location>
        <begin position="103"/>
        <end position="125"/>
    </location>
</feature>
<keyword evidence="1" id="KW-0812">Transmembrane</keyword>
<dbReference type="STRING" id="1915309.AXG55_04880"/>
<dbReference type="Pfam" id="PF00149">
    <property type="entry name" value="Metallophos"/>
    <property type="match status" value="1"/>
</dbReference>
<dbReference type="InterPro" id="IPR004843">
    <property type="entry name" value="Calcineurin-like_PHP"/>
</dbReference>
<name>A0A1L4CZA4_9BACT</name>
<gene>
    <name evidence="3" type="ORF">AXG55_04880</name>
</gene>
<evidence type="ECO:0000259" key="2">
    <source>
        <dbReference type="Pfam" id="PF00149"/>
    </source>
</evidence>
<accession>A0A1L4CZA4</accession>
<dbReference type="Gene3D" id="3.60.21.10">
    <property type="match status" value="1"/>
</dbReference>
<dbReference type="PANTHER" id="PTHR31302:SF0">
    <property type="entry name" value="TRANSMEMBRANE PROTEIN WITH METALLOPHOSPHOESTERASE DOMAIN"/>
    <property type="match status" value="1"/>
</dbReference>
<dbReference type="InterPro" id="IPR051158">
    <property type="entry name" value="Metallophosphoesterase_sf"/>
</dbReference>
<proteinExistence type="predicted"/>
<dbReference type="PANTHER" id="PTHR31302">
    <property type="entry name" value="TRANSMEMBRANE PROTEIN WITH METALLOPHOSPHOESTERASE DOMAIN-RELATED"/>
    <property type="match status" value="1"/>
</dbReference>
<dbReference type="SUPFAM" id="SSF56300">
    <property type="entry name" value="Metallo-dependent phosphatases"/>
    <property type="match status" value="1"/>
</dbReference>
<feature type="transmembrane region" description="Helical" evidence="1">
    <location>
        <begin position="6"/>
        <end position="25"/>
    </location>
</feature>
<evidence type="ECO:0000256" key="1">
    <source>
        <dbReference type="SAM" id="Phobius"/>
    </source>
</evidence>
<feature type="transmembrane region" description="Helical" evidence="1">
    <location>
        <begin position="37"/>
        <end position="59"/>
    </location>
</feature>
<keyword evidence="1" id="KW-0472">Membrane</keyword>
<feature type="domain" description="Calcineurin-like phosphoesterase" evidence="2">
    <location>
        <begin position="148"/>
        <end position="327"/>
    </location>
</feature>
<feature type="transmembrane region" description="Helical" evidence="1">
    <location>
        <begin position="71"/>
        <end position="91"/>
    </location>
</feature>
<evidence type="ECO:0000313" key="3">
    <source>
        <dbReference type="EMBL" id="APJ03270.1"/>
    </source>
</evidence>
<dbReference type="AlphaFoldDB" id="A0A1L4CZA4"/>
<dbReference type="OrthoDB" id="5288736at2"/>
<keyword evidence="4" id="KW-1185">Reference proteome</keyword>
<dbReference type="KEGG" id="saqi:AXG55_04880"/>
<reference evidence="3 4" key="1">
    <citation type="submission" date="2016-10" db="EMBL/GenBank/DDBJ databases">
        <title>Silvanigrella aquatica sp. nov., isolated from a freshwater lake located in the Black Forest, Germany, description of Silvanigrellaceae fam. nov., Silvanigrellales ord. nov., reclassification of the order Bdellovibrionales in the class Oligoflexia, reclassification of the families Bacteriovoracaceae and Halobacteriovoraceae in the new order Bacteriovoracales ord. nov., and reclassification of the family Pseudobacteriovoracaceae in the order Oligoflexiales.</title>
        <authorList>
            <person name="Hahn M.W."/>
            <person name="Schmidt J."/>
            <person name="Koll U."/>
            <person name="Rohde M."/>
            <person name="Verbag S."/>
            <person name="Pitt A."/>
            <person name="Nakai R."/>
            <person name="Naganuma T."/>
            <person name="Lang E."/>
        </authorList>
    </citation>
    <scope>NUCLEOTIDE SEQUENCE [LARGE SCALE GENOMIC DNA]</scope>
    <source>
        <strain evidence="3 4">MWH-Nonnen-W8red</strain>
    </source>
</reference>
<dbReference type="InterPro" id="IPR029052">
    <property type="entry name" value="Metallo-depent_PP-like"/>
</dbReference>